<name>A0A143PT26_LUTPR</name>
<evidence type="ECO:0000313" key="1">
    <source>
        <dbReference type="EMBL" id="AMY11742.1"/>
    </source>
</evidence>
<organism evidence="1 2">
    <name type="scientific">Luteitalea pratensis</name>
    <dbReference type="NCBI Taxonomy" id="1855912"/>
    <lineage>
        <taxon>Bacteria</taxon>
        <taxon>Pseudomonadati</taxon>
        <taxon>Acidobacteriota</taxon>
        <taxon>Vicinamibacteria</taxon>
        <taxon>Vicinamibacterales</taxon>
        <taxon>Vicinamibacteraceae</taxon>
        <taxon>Luteitalea</taxon>
    </lineage>
</organism>
<dbReference type="RefSeq" id="WP_110173260.1">
    <property type="nucleotide sequence ID" value="NZ_CP015136.1"/>
</dbReference>
<dbReference type="AlphaFoldDB" id="A0A143PT26"/>
<keyword evidence="2" id="KW-1185">Reference proteome</keyword>
<reference evidence="2" key="2">
    <citation type="submission" date="2016-04" db="EMBL/GenBank/DDBJ databases">
        <title>First Complete Genome Sequence of a Subdivision 6 Acidobacterium.</title>
        <authorList>
            <person name="Huang S."/>
            <person name="Vieira S."/>
            <person name="Bunk B."/>
            <person name="Riedel T."/>
            <person name="Sproeer C."/>
            <person name="Overmann J."/>
        </authorList>
    </citation>
    <scope>NUCLEOTIDE SEQUENCE [LARGE SCALE GENOMIC DNA]</scope>
    <source>
        <strain evidence="2">DSM 100886 HEG_-6_39</strain>
    </source>
</reference>
<proteinExistence type="predicted"/>
<evidence type="ECO:0000313" key="2">
    <source>
        <dbReference type="Proteomes" id="UP000076079"/>
    </source>
</evidence>
<dbReference type="STRING" id="1855912.LuPra_05000"/>
<gene>
    <name evidence="1" type="ORF">LuPra_05000</name>
</gene>
<accession>A0A143PT26</accession>
<dbReference type="Proteomes" id="UP000076079">
    <property type="component" value="Chromosome"/>
</dbReference>
<protein>
    <submittedName>
        <fullName evidence="1">Uncharacterized protein</fullName>
    </submittedName>
</protein>
<reference evidence="1 2" key="1">
    <citation type="journal article" date="2016" name="Genome Announc.">
        <title>First Complete Genome Sequence of a Subdivision 6 Acidobacterium Strain.</title>
        <authorList>
            <person name="Huang S."/>
            <person name="Vieira S."/>
            <person name="Bunk B."/>
            <person name="Riedel T."/>
            <person name="Sproer C."/>
            <person name="Overmann J."/>
        </authorList>
    </citation>
    <scope>NUCLEOTIDE SEQUENCE [LARGE SCALE GENOMIC DNA]</scope>
    <source>
        <strain evidence="2">DSM 100886 HEG_-6_39</strain>
    </source>
</reference>
<dbReference type="EMBL" id="CP015136">
    <property type="protein sequence ID" value="AMY11742.1"/>
    <property type="molecule type" value="Genomic_DNA"/>
</dbReference>
<dbReference type="KEGG" id="abac:LuPra_05000"/>
<sequence>MRSSSRARAAFLLLYGALLAWQVDRWCFTPHGIVSTWAGRHDGRTVSAGAPGGVSQTFEMGADGLDGVWIRPLVVGGPPRGELVVDLLQARGESRQRLLRVAIPATRVSSGVALHVPFRPIRASRGHRYQVDVRHVHMADGPAIGLAVTRDDVVRAGRLFVDGREQWGDLVFETTTRRATLTYWLHEVLRPWPAWVRAWPTIAVALAIFNAVLAWACALAVGVLGPAADAQAPADVAPLQAGVSSCATAPPAARVSVWLIVITGVLLTTLPIGRYQSLDLIDALPDAHIETSWSSLHGAISVEPALFAWRIHRAIVALPTSTIRWEVDVPRGAVLRLGAAMRADMWDRQSDGIQMRVYVDHAGGRTTAADLTLFPLGVPEHRGLVPLEIPLQPWAGQRIVIVLETTPERWGNAVNDVPVWTEPRIEWSRALPPGAARVVWP</sequence>